<gene>
    <name evidence="2" type="ORF">SAMN02787113_02882</name>
</gene>
<feature type="region of interest" description="Disordered" evidence="1">
    <location>
        <begin position="19"/>
        <end position="40"/>
    </location>
</feature>
<evidence type="ECO:0000256" key="1">
    <source>
        <dbReference type="SAM" id="MobiDB-lite"/>
    </source>
</evidence>
<evidence type="ECO:0000313" key="2">
    <source>
        <dbReference type="EMBL" id="SER04230.1"/>
    </source>
</evidence>
<dbReference type="AlphaFoldDB" id="A0A1H9KYJ1"/>
<organism evidence="2 3">
    <name type="scientific">Lysinibacillus fusiformis</name>
    <dbReference type="NCBI Taxonomy" id="28031"/>
    <lineage>
        <taxon>Bacteria</taxon>
        <taxon>Bacillati</taxon>
        <taxon>Bacillota</taxon>
        <taxon>Bacilli</taxon>
        <taxon>Bacillales</taxon>
        <taxon>Bacillaceae</taxon>
        <taxon>Lysinibacillus</taxon>
    </lineage>
</organism>
<dbReference type="EMBL" id="FOEL01000010">
    <property type="protein sequence ID" value="SER04230.1"/>
    <property type="molecule type" value="Genomic_DNA"/>
</dbReference>
<dbReference type="RefSeq" id="WP_258954962.1">
    <property type="nucleotide sequence ID" value="NZ_FMVP01000010.1"/>
</dbReference>
<feature type="compositionally biased region" description="Basic and acidic residues" evidence="1">
    <location>
        <begin position="25"/>
        <end position="34"/>
    </location>
</feature>
<accession>A0A1H9KYJ1</accession>
<comment type="caution">
    <text evidence="2">The sequence shown here is derived from an EMBL/GenBank/DDBJ whole genome shotgun (WGS) entry which is preliminary data.</text>
</comment>
<protein>
    <submittedName>
        <fullName evidence="2">Uncharacterized protein</fullName>
    </submittedName>
</protein>
<reference evidence="2 3" key="1">
    <citation type="submission" date="2016-10" db="EMBL/GenBank/DDBJ databases">
        <authorList>
            <person name="Varghese N."/>
            <person name="Submissions S."/>
        </authorList>
    </citation>
    <scope>NUCLEOTIDE SEQUENCE [LARGE SCALE GENOMIC DNA]</scope>
    <source>
        <strain evidence="2 3">TC-13</strain>
    </source>
</reference>
<evidence type="ECO:0000313" key="3">
    <source>
        <dbReference type="Proteomes" id="UP000199410"/>
    </source>
</evidence>
<sequence length="40" mass="4668">MTIIDMLAEMCENYLVQTFDTEEQTNERNDDAARTEPISE</sequence>
<proteinExistence type="predicted"/>
<dbReference type="Proteomes" id="UP000199410">
    <property type="component" value="Unassembled WGS sequence"/>
</dbReference>
<name>A0A1H9KYJ1_9BACI</name>